<feature type="region of interest" description="Disordered" evidence="1">
    <location>
        <begin position="1181"/>
        <end position="1208"/>
    </location>
</feature>
<feature type="region of interest" description="Disordered" evidence="1">
    <location>
        <begin position="1786"/>
        <end position="1866"/>
    </location>
</feature>
<sequence length="2558" mass="262818">MSSDDGLRETEQVAVPPDVNNGVDVDAAPAEEAQAAGEQEPAGADAYAAPAGEAQAAGEQEPAGADAYAAPAEEAQAAGEQEPAGADTYAAPAGEAQAAGEQEPAGADTYAALAEEAQAAGEQEPAGADTYAAPAGEAQAAGEQEPAGADAYAAPAEEAQAAGEQEPAGADTYAAPAGEAQAAGDQEPAGADTYAAPAGEAQAAGEQEPAGADAYAAPAEEAQAAGEQEPAGADTYAAPAEEAQAAGEQEPAGADTYAAPAEEAQAAGEQEPAGADAYAAPAEEAQAAGEQEPAGADTYAAPAEEAQAAGEQEPAGADAYAAPAGEAQAAGEQEPAGADTYAAPAGEAQAAGEQEPAGADAYAAPAEEAQAAGEQEPAGADAYAAPAEEAQAAGEQEPAGADTYAAPAGEAQAAGEQEPAGADTYAALAEEAQAAGEQEPAGADAYAAPAEEAQAAGEQEPAGADTYAAPAGEAQAAGEQEPAGADTYAALAEEAQAAGEQEPAGADAYAAPAEEAQAAGEQEPAGADTYAAPAGEAQAAGEQEPAGADAYAAPAEEAQAAGEQEPAGADTYAAPAGEAQAAGEQEPAGADTYAALAEEAQAAGEQEPAGADTYAAPAGEAQAAGEQEPAGADAYAAPAEEAQAAGEQEPAGADTYAAPAEEAQAAGEQEPAGADTYAAPAEEAQAAGEQEPAGADTYAAPAEDGACSAPMPQARAEAPDLPHAATPVEEVENKEERKDAAATYSPIAADDGVQVDVKVENASDIAELGVDKKEGENSVNRSDRAVEDSAAATPAAVAIPPSDASAVAEIALSPAAGTEGKQQDRASSPETATGLPKPSPPPHDLPRRQPQQQVSQPQSEQQQRPAVVLHCGGTTLAASMSPYAATAGVDGVYDLPEAERIVMASASLTPSTALVVFRRGHENSHVNRMDLGSYSRYLLSTDHMSPLVLEDTFHGTKSTVGAVPRNTLKRLSRGNVSDPYVDDSIASRTALERKQSPGAAAPAASSARCSYQLPRSVFSASRQMMSDSFGGTAASSTNLRREIDMLGDAHLSEVNTLRQQRRRDPRHGKSTEEQNDYIYYNHRSKGFYVPHDPPADTVMLQYNHLYGFGDGTRFAPVAPPPSRESGSAGALAGTTVHRRNPHAAPPRTFAETRGCAFPFTASQRQHAYGGTAYRRSRITASTRAISSSSGHENQPQRAETQKGSSSLRTAKAVDLGRLHCTQRSRQRTIEEVIADQPQRYLCGAEGVRGALVRDIERDIEDGKLQWKEVPPAMQKAMVSATTAAAAAAQRKQSAPFVNVPASSTLTASGRRPHRVESLAMAPSALESVMGQLRTVPAITAASGGEPGARGGAAAKIMSTAPPSPAAEAARATSPGPVTGSAASPTRRIPVGSVAAVASLPAISRLNYTPQPTKRSNPSAFTLSSLEGIRPVLYGRRSSFDPVVSLAVGLARVLRSCGGFGSLAREWKGGGMLRARSLADRRHTRKMHRSSVNAMAAAHSSGKARLHGSAAGLAKIESTPDVVAALHLQFQLTPRRRRCANSWREVMADLTEAQVPFNISDAAAAAAASKLGERAHIDRRHHHRRRSFSPLQPRCRCRSGSAVAKAASKSYLTEELRFAGLHAEAEHALLRCHPCEGRSRHCASGADASTLKRCLDVADQKVGGALRTDAAFCSTATNWHCLTPAIQWIPYLLKDDAEERHDTSTRDRRDLWESGLLYASPHRPRQYSNARMERDARDGEGVCVGSDMGADAHLRRAVLEGAARSVEVIILGMRQVREVLSATAVTTVSNNDNGGSGRHRFHRGGHPSSSRASPLSTRSDSASSAASAEANQVSAHRRRRMSHEAHTQQSSGMALRDGARRSSARCSGYGLGHSEGVAPSSIFVTSAASPSRSQRRSRSAGDTPFATAATPAAAGGVLVYPAPPASERVYIYPRADRSAAVVSPLRHRSCSAMTADVSAAAPLSQWNRKLGWQATGATVSVGVKTGVAPPTGFAGSMDALSSLSDPSSDHASPAQPMALQTASPTTRSRLPPSTLPSYVAAVIARRTSQVRWTALAHEEGEARLRIVMAHGCRLMRVLRDHYERLRELEWESRRHSLITKIGVVAGEQGAETVRPPAPRAAARASTRTSNTDGVAGPANSPSPTPSLSFPSAFAVPAHTETSSEVAMSPAAQIPPARNGGRDYEWEGTPTEAQPSASTTATAMVILNTYASSSPSQRRQPVWEMNSATHSRVSAARYSAAASHASRLPARRLPASHLPPVVLHDSSVAGAVTTSSAAADAPKAPASVPASAPRPSAKQFELRSPPHVRPSALLQQLRNAAAVVGEEEKYAEHIPFMTRHAHSHPTSANSCLLLSPLEESAEEAISQNAKNAERHFPSSTAKTAAGLMATAGDRAYLAAASQGPPPPPRVVANGAHLGNVEDEAPPSPRSDGAAPQNLAIAVELFPVGDADVSAACAPLPSKRLIFSPSPLPSVPNMNNLGNANTATVDVFEVATVTDEADAASFSSVASFHENAAESPVASVGAAAAGDTAVTNLTTGECFTEEPLNGYSLPPADPAPR</sequence>
<dbReference type="VEuPathDB" id="TriTrypDB:LdBPK_130730.1"/>
<feature type="region of interest" description="Disordered" evidence="1">
    <location>
        <begin position="2108"/>
        <end position="2196"/>
    </location>
</feature>
<evidence type="ECO:0000313" key="3">
    <source>
        <dbReference type="Proteomes" id="UP000318821"/>
    </source>
</evidence>
<dbReference type="VEuPathDB" id="TriTrypDB:LdCL_130012800"/>
<feature type="region of interest" description="Disordered" evidence="1">
    <location>
        <begin position="2272"/>
        <end position="2301"/>
    </location>
</feature>
<dbReference type="Proteomes" id="UP000318821">
    <property type="component" value="Unassembled WGS sequence"/>
</dbReference>
<feature type="region of interest" description="Disordered" evidence="1">
    <location>
        <begin position="1340"/>
        <end position="1385"/>
    </location>
</feature>
<dbReference type="EMBL" id="RHLD01000039">
    <property type="protein sequence ID" value="TPP50097.1"/>
    <property type="molecule type" value="Genomic_DNA"/>
</dbReference>
<feature type="compositionally biased region" description="Low complexity" evidence="1">
    <location>
        <begin position="13"/>
        <end position="695"/>
    </location>
</feature>
<feature type="compositionally biased region" description="Low complexity" evidence="1">
    <location>
        <begin position="790"/>
        <end position="801"/>
    </location>
</feature>
<feature type="compositionally biased region" description="Polar residues" evidence="1">
    <location>
        <begin position="2017"/>
        <end position="2027"/>
    </location>
</feature>
<name>A0A504XY97_LEIDO</name>
<feature type="region of interest" description="Disordered" evidence="1">
    <location>
        <begin position="1997"/>
        <end position="2031"/>
    </location>
</feature>
<organism evidence="2 3">
    <name type="scientific">Leishmania donovani</name>
    <dbReference type="NCBI Taxonomy" id="5661"/>
    <lineage>
        <taxon>Eukaryota</taxon>
        <taxon>Discoba</taxon>
        <taxon>Euglenozoa</taxon>
        <taxon>Kinetoplastea</taxon>
        <taxon>Metakinetoplastina</taxon>
        <taxon>Trypanosomatida</taxon>
        <taxon>Trypanosomatidae</taxon>
        <taxon>Leishmaniinae</taxon>
        <taxon>Leishmania</taxon>
    </lineage>
</organism>
<feature type="compositionally biased region" description="Polar residues" evidence="1">
    <location>
        <begin position="1190"/>
        <end position="1208"/>
    </location>
</feature>
<evidence type="ECO:0000256" key="1">
    <source>
        <dbReference type="SAM" id="MobiDB-lite"/>
    </source>
</evidence>
<feature type="compositionally biased region" description="Low complexity" evidence="1">
    <location>
        <begin position="1805"/>
        <end position="1833"/>
    </location>
</feature>
<protein>
    <submittedName>
        <fullName evidence="2">Uncharacterized protein</fullName>
    </submittedName>
</protein>
<feature type="compositionally biased region" description="Basic and acidic residues" evidence="1">
    <location>
        <begin position="769"/>
        <end position="787"/>
    </location>
</feature>
<feature type="region of interest" description="Disordered" evidence="1">
    <location>
        <begin position="766"/>
        <end position="865"/>
    </location>
</feature>
<feature type="compositionally biased region" description="Low complexity" evidence="1">
    <location>
        <begin position="848"/>
        <end position="865"/>
    </location>
</feature>
<feature type="compositionally biased region" description="Low complexity" evidence="1">
    <location>
        <begin position="2272"/>
        <end position="2295"/>
    </location>
</feature>
<feature type="compositionally biased region" description="Basic residues" evidence="1">
    <location>
        <begin position="1576"/>
        <end position="1586"/>
    </location>
</feature>
<feature type="compositionally biased region" description="Basic and acidic residues" evidence="1">
    <location>
        <begin position="1"/>
        <end position="11"/>
    </location>
</feature>
<feature type="compositionally biased region" description="Low complexity" evidence="1">
    <location>
        <begin position="1997"/>
        <end position="2013"/>
    </location>
</feature>
<feature type="region of interest" description="Disordered" evidence="1">
    <location>
        <begin position="1"/>
        <end position="751"/>
    </location>
</feature>
<dbReference type="VEuPathDB" id="TriTrypDB:LdCL_130012700"/>
<gene>
    <name evidence="2" type="ORF">CGC20_17220</name>
</gene>
<feature type="region of interest" description="Disordered" evidence="1">
    <location>
        <begin position="1572"/>
        <end position="1591"/>
    </location>
</feature>
<reference evidence="3" key="1">
    <citation type="submission" date="2019-02" db="EMBL/GenBank/DDBJ databases">
        <title>FDA dAtabase for Regulatory Grade micrObial Sequences (FDA-ARGOS): Supporting development and validation of Infectious Disease Dx tests.</title>
        <authorList>
            <person name="Duncan R."/>
            <person name="Fisher C."/>
            <person name="Tallon L."/>
            <person name="Sadzewicz L."/>
            <person name="Sengamalay N."/>
            <person name="Ott S."/>
            <person name="Godinez A."/>
            <person name="Nagaraj S."/>
            <person name="Vavikolanu K."/>
            <person name="Vyas G."/>
            <person name="Nadendla S."/>
            <person name="Aluvathingal J."/>
            <person name="Sichtig H."/>
        </authorList>
    </citation>
    <scope>NUCLEOTIDE SEQUENCE [LARGE SCALE GENOMIC DNA]</scope>
    <source>
        <strain evidence="3">FDAARGOS_360</strain>
    </source>
</reference>
<feature type="region of interest" description="Disordered" evidence="1">
    <location>
        <begin position="1884"/>
        <end position="1906"/>
    </location>
</feature>
<evidence type="ECO:0000313" key="2">
    <source>
        <dbReference type="EMBL" id="TPP50097.1"/>
    </source>
</evidence>
<comment type="caution">
    <text evidence="2">The sequence shown here is derived from an EMBL/GenBank/DDBJ whole genome shotgun (WGS) entry which is preliminary data.</text>
</comment>
<feature type="compositionally biased region" description="Low complexity" evidence="1">
    <location>
        <begin position="1351"/>
        <end position="1376"/>
    </location>
</feature>
<accession>A0A504XY97</accession>
<dbReference type="VEuPathDB" id="TriTrypDB:LDHU3_13.0930"/>
<dbReference type="VEuPathDB" id="TriTrypDB:LDHU3_13.0940"/>
<proteinExistence type="predicted"/>